<keyword evidence="10" id="KW-1185">Reference proteome</keyword>
<evidence type="ECO:0000256" key="7">
    <source>
        <dbReference type="PIRNR" id="PIRNR016636"/>
    </source>
</evidence>
<evidence type="ECO:0000313" key="10">
    <source>
        <dbReference type="Proteomes" id="UP000076079"/>
    </source>
</evidence>
<reference evidence="10" key="2">
    <citation type="submission" date="2016-04" db="EMBL/GenBank/DDBJ databases">
        <title>First Complete Genome Sequence of a Subdivision 6 Acidobacterium.</title>
        <authorList>
            <person name="Huang S."/>
            <person name="Vieira S."/>
            <person name="Bunk B."/>
            <person name="Riedel T."/>
            <person name="Sproeer C."/>
            <person name="Overmann J."/>
        </authorList>
    </citation>
    <scope>NUCLEOTIDE SEQUENCE [LARGE SCALE GENOMIC DNA]</scope>
    <source>
        <strain evidence="10">DSM 100886 HEG_-6_39</strain>
    </source>
</reference>
<dbReference type="AlphaFoldDB" id="A0A143PXN3"/>
<feature type="transmembrane region" description="Helical" evidence="8">
    <location>
        <begin position="7"/>
        <end position="26"/>
    </location>
</feature>
<dbReference type="PANTHER" id="PTHR13285:SF18">
    <property type="entry name" value="PROTEIN-CYSTEINE N-PALMITOYLTRANSFERASE RASP"/>
    <property type="match status" value="1"/>
</dbReference>
<dbReference type="InterPro" id="IPR004299">
    <property type="entry name" value="MBOAT_fam"/>
</dbReference>
<dbReference type="PATRIC" id="fig|1813736.3.peg.6581"/>
<keyword evidence="3 7" id="KW-1003">Cell membrane</keyword>
<feature type="transmembrane region" description="Helical" evidence="8">
    <location>
        <begin position="451"/>
        <end position="469"/>
    </location>
</feature>
<accession>A0A143PXN3</accession>
<dbReference type="EMBL" id="CP015136">
    <property type="protein sequence ID" value="AMY12978.1"/>
    <property type="molecule type" value="Genomic_DNA"/>
</dbReference>
<keyword evidence="4 8" id="KW-0812">Transmembrane</keyword>
<dbReference type="InterPro" id="IPR051085">
    <property type="entry name" value="MB_O-acyltransferase"/>
</dbReference>
<dbReference type="InterPro" id="IPR024194">
    <property type="entry name" value="Ac/AlaTfrase_AlgI/DltB"/>
</dbReference>
<dbReference type="PIRSF" id="PIRSF500217">
    <property type="entry name" value="AlgI"/>
    <property type="match status" value="1"/>
</dbReference>
<comment type="subcellular location">
    <subcellularLocation>
        <location evidence="1">Cell membrane</location>
        <topology evidence="1">Multi-pass membrane protein</topology>
    </subcellularLocation>
</comment>
<keyword evidence="6 7" id="KW-0472">Membrane</keyword>
<name>A0A143PXN3_LUTPR</name>
<keyword evidence="7" id="KW-0808">Transferase</keyword>
<sequence length="479" mass="54799">MLFNSLEFALFFPVVCGLYFLSPASWRTPLLLLASCVFYMAFIPAYVLILAVTILIDYVAGIYIERVTGRPKRALLWVSIVATCMVLFVFKYFAFFTGMFVGFAGLLGWQLSEPALGLILPIGLSFHTFQSLSYVVEVYRGRQAAERDFITYATYVMFFPQLVAGPIERPQNLLWQFHRFHDFDYARVTSGLRRMAWGFFKKLVVADRLAIFVNDVYGSPQNHNGLQLTIATVFFAYQIYCDFSGYSDIAIGTARVLGFRLMENFDRPYHAASVSEFWRRWHISLSTWFRDYLYVPLGGSRVGPGRRWLNILVTFGISGLWHGANWTYVVWGLLNGLYLCLGWVFGPMVDRAFRVAGLSEDSAVRRGVLVTTTFVLTCLAWVLFRAESLDDAWFIYGHLATDWDMRALGTESFGTGQFVPAVGAILALELLEHANLRYRWARRVPSLPTVVRWPIYAAAIFVVVMFGVYRSSQFIYFQF</sequence>
<keyword evidence="5 8" id="KW-1133">Transmembrane helix</keyword>
<keyword evidence="7" id="KW-0012">Acyltransferase</keyword>
<dbReference type="STRING" id="1855912.LuPra_06264"/>
<protein>
    <submittedName>
        <fullName evidence="9">D-alanyl-lipoteichoic acid biosynthesis protein DltB</fullName>
    </submittedName>
</protein>
<proteinExistence type="inferred from homology"/>
<gene>
    <name evidence="9" type="ORF">LuPra_06264</name>
</gene>
<evidence type="ECO:0000256" key="8">
    <source>
        <dbReference type="SAM" id="Phobius"/>
    </source>
</evidence>
<dbReference type="GO" id="GO:0016746">
    <property type="term" value="F:acyltransferase activity"/>
    <property type="evidence" value="ECO:0007669"/>
    <property type="project" value="UniProtKB-KW"/>
</dbReference>
<feature type="transmembrane region" description="Helical" evidence="8">
    <location>
        <begin position="38"/>
        <end position="64"/>
    </location>
</feature>
<feature type="transmembrane region" description="Helical" evidence="8">
    <location>
        <begin position="367"/>
        <end position="384"/>
    </location>
</feature>
<dbReference type="GO" id="GO:0042121">
    <property type="term" value="P:alginic acid biosynthetic process"/>
    <property type="evidence" value="ECO:0007669"/>
    <property type="project" value="InterPro"/>
</dbReference>
<feature type="transmembrane region" description="Helical" evidence="8">
    <location>
        <begin position="76"/>
        <end position="109"/>
    </location>
</feature>
<dbReference type="OrthoDB" id="9805788at2"/>
<dbReference type="PANTHER" id="PTHR13285">
    <property type="entry name" value="ACYLTRANSFERASE"/>
    <property type="match status" value="1"/>
</dbReference>
<evidence type="ECO:0000256" key="6">
    <source>
        <dbReference type="ARBA" id="ARBA00023136"/>
    </source>
</evidence>
<evidence type="ECO:0000256" key="1">
    <source>
        <dbReference type="ARBA" id="ARBA00004651"/>
    </source>
</evidence>
<dbReference type="Proteomes" id="UP000076079">
    <property type="component" value="Chromosome"/>
</dbReference>
<evidence type="ECO:0000256" key="2">
    <source>
        <dbReference type="ARBA" id="ARBA00010323"/>
    </source>
</evidence>
<feature type="transmembrane region" description="Helical" evidence="8">
    <location>
        <begin position="330"/>
        <end position="346"/>
    </location>
</feature>
<dbReference type="InterPro" id="IPR028362">
    <property type="entry name" value="AlgI"/>
</dbReference>
<comment type="similarity">
    <text evidence="2 7">Belongs to the membrane-bound acyltransferase family.</text>
</comment>
<dbReference type="GO" id="GO:0005886">
    <property type="term" value="C:plasma membrane"/>
    <property type="evidence" value="ECO:0007669"/>
    <property type="project" value="UniProtKB-SubCell"/>
</dbReference>
<organism evidence="9 10">
    <name type="scientific">Luteitalea pratensis</name>
    <dbReference type="NCBI Taxonomy" id="1855912"/>
    <lineage>
        <taxon>Bacteria</taxon>
        <taxon>Pseudomonadati</taxon>
        <taxon>Acidobacteriota</taxon>
        <taxon>Vicinamibacteria</taxon>
        <taxon>Vicinamibacterales</taxon>
        <taxon>Vicinamibacteraceae</taxon>
        <taxon>Luteitalea</taxon>
    </lineage>
</organism>
<evidence type="ECO:0000256" key="3">
    <source>
        <dbReference type="ARBA" id="ARBA00022475"/>
    </source>
</evidence>
<dbReference type="RefSeq" id="WP_110174386.1">
    <property type="nucleotide sequence ID" value="NZ_CP015136.1"/>
</dbReference>
<dbReference type="PIRSF" id="PIRSF016636">
    <property type="entry name" value="AlgI_DltB"/>
    <property type="match status" value="1"/>
</dbReference>
<evidence type="ECO:0000256" key="4">
    <source>
        <dbReference type="ARBA" id="ARBA00022692"/>
    </source>
</evidence>
<evidence type="ECO:0000313" key="9">
    <source>
        <dbReference type="EMBL" id="AMY12978.1"/>
    </source>
</evidence>
<reference evidence="9 10" key="1">
    <citation type="journal article" date="2016" name="Genome Announc.">
        <title>First Complete Genome Sequence of a Subdivision 6 Acidobacterium Strain.</title>
        <authorList>
            <person name="Huang S."/>
            <person name="Vieira S."/>
            <person name="Bunk B."/>
            <person name="Riedel T."/>
            <person name="Sproer C."/>
            <person name="Overmann J."/>
        </authorList>
    </citation>
    <scope>NUCLEOTIDE SEQUENCE [LARGE SCALE GENOMIC DNA]</scope>
    <source>
        <strain evidence="10">DSM 100886 HEG_-6_39</strain>
    </source>
</reference>
<dbReference type="KEGG" id="abac:LuPra_06264"/>
<dbReference type="Pfam" id="PF03062">
    <property type="entry name" value="MBOAT"/>
    <property type="match status" value="1"/>
</dbReference>
<evidence type="ECO:0000256" key="5">
    <source>
        <dbReference type="ARBA" id="ARBA00022989"/>
    </source>
</evidence>
<feature type="transmembrane region" description="Helical" evidence="8">
    <location>
        <begin position="115"/>
        <end position="136"/>
    </location>
</feature>